<name>A0A2N1P3W7_9GLOM</name>
<protein>
    <submittedName>
        <fullName evidence="1">Uncharacterized protein</fullName>
    </submittedName>
</protein>
<evidence type="ECO:0000313" key="1">
    <source>
        <dbReference type="EMBL" id="PKK80887.1"/>
    </source>
</evidence>
<evidence type="ECO:0000313" key="2">
    <source>
        <dbReference type="Proteomes" id="UP000233469"/>
    </source>
</evidence>
<feature type="non-terminal residue" evidence="1">
    <location>
        <position position="102"/>
    </location>
</feature>
<proteinExistence type="predicted"/>
<dbReference type="EMBL" id="LLXL01000004">
    <property type="protein sequence ID" value="PKK80887.1"/>
    <property type="molecule type" value="Genomic_DNA"/>
</dbReference>
<dbReference type="SUPFAM" id="SSF56219">
    <property type="entry name" value="DNase I-like"/>
    <property type="match status" value="1"/>
</dbReference>
<dbReference type="VEuPathDB" id="FungiDB:FUN_018007"/>
<accession>A0A2N1P3W7</accession>
<dbReference type="AlphaFoldDB" id="A0A2N1P3W7"/>
<sequence length="102" mass="11877">MDINNTFKTTTINVAGLNTSLKKEQVLNFMKINEINIMGVTETKLQNSSVEHIYRNEKDYKSWWACNDDNYYSTGVGIIMENNYAKYVQTQDDFKGRLLHLT</sequence>
<organism evidence="1 2">
    <name type="scientific">Rhizophagus irregularis</name>
    <dbReference type="NCBI Taxonomy" id="588596"/>
    <lineage>
        <taxon>Eukaryota</taxon>
        <taxon>Fungi</taxon>
        <taxon>Fungi incertae sedis</taxon>
        <taxon>Mucoromycota</taxon>
        <taxon>Glomeromycotina</taxon>
        <taxon>Glomeromycetes</taxon>
        <taxon>Glomerales</taxon>
        <taxon>Glomeraceae</taxon>
        <taxon>Rhizophagus</taxon>
    </lineage>
</organism>
<gene>
    <name evidence="1" type="ORF">RhiirC2_767644</name>
</gene>
<dbReference type="InterPro" id="IPR036691">
    <property type="entry name" value="Endo/exonu/phosph_ase_sf"/>
</dbReference>
<reference evidence="1 2" key="1">
    <citation type="submission" date="2016-04" db="EMBL/GenBank/DDBJ databases">
        <title>Genome analyses suggest a sexual origin of heterokaryosis in a supposedly ancient asexual fungus.</title>
        <authorList>
            <person name="Ropars J."/>
            <person name="Sedzielewska K."/>
            <person name="Noel J."/>
            <person name="Charron P."/>
            <person name="Farinelli L."/>
            <person name="Marton T."/>
            <person name="Kruger M."/>
            <person name="Pelin A."/>
            <person name="Brachmann A."/>
            <person name="Corradi N."/>
        </authorList>
    </citation>
    <scope>NUCLEOTIDE SEQUENCE [LARGE SCALE GENOMIC DNA]</scope>
    <source>
        <strain evidence="1 2">C2</strain>
    </source>
</reference>
<dbReference type="Gene3D" id="3.60.10.10">
    <property type="entry name" value="Endonuclease/exonuclease/phosphatase"/>
    <property type="match status" value="1"/>
</dbReference>
<reference evidence="1 2" key="2">
    <citation type="submission" date="2017-10" db="EMBL/GenBank/DDBJ databases">
        <title>Extensive intraspecific genome diversity in a model arbuscular mycorrhizal fungus.</title>
        <authorList>
            <person name="Chen E.C.H."/>
            <person name="Morin E."/>
            <person name="Baudet D."/>
            <person name="Noel J."/>
            <person name="Ndikumana S."/>
            <person name="Charron P."/>
            <person name="St-Onge C."/>
            <person name="Giorgi J."/>
            <person name="Grigoriev I.V."/>
            <person name="Roux C."/>
            <person name="Martin F.M."/>
            <person name="Corradi N."/>
        </authorList>
    </citation>
    <scope>NUCLEOTIDE SEQUENCE [LARGE SCALE GENOMIC DNA]</scope>
    <source>
        <strain evidence="1 2">C2</strain>
    </source>
</reference>
<dbReference type="Proteomes" id="UP000233469">
    <property type="component" value="Unassembled WGS sequence"/>
</dbReference>
<comment type="caution">
    <text evidence="1">The sequence shown here is derived from an EMBL/GenBank/DDBJ whole genome shotgun (WGS) entry which is preliminary data.</text>
</comment>